<dbReference type="AlphaFoldDB" id="A0AAV5ECV2"/>
<comment type="caution">
    <text evidence="5">The sequence shown here is derived from an EMBL/GenBank/DDBJ whole genome shotgun (WGS) entry which is preliminary data.</text>
</comment>
<dbReference type="GO" id="GO:0005524">
    <property type="term" value="F:ATP binding"/>
    <property type="evidence" value="ECO:0007669"/>
    <property type="project" value="UniProtKB-KW"/>
</dbReference>
<feature type="domain" description="AAA+ ATPase" evidence="3">
    <location>
        <begin position="43"/>
        <end position="189"/>
    </location>
</feature>
<name>A0AAV5ECV2_ELECO</name>
<evidence type="ECO:0000313" key="5">
    <source>
        <dbReference type="EMBL" id="GJN21238.1"/>
    </source>
</evidence>
<dbReference type="GO" id="GO:0016887">
    <property type="term" value="F:ATP hydrolysis activity"/>
    <property type="evidence" value="ECO:0007669"/>
    <property type="project" value="InterPro"/>
</dbReference>
<dbReference type="InterPro" id="IPR027417">
    <property type="entry name" value="P-loop_NTPase"/>
</dbReference>
<dbReference type="Pfam" id="PF00004">
    <property type="entry name" value="AAA"/>
    <property type="match status" value="1"/>
</dbReference>
<dbReference type="InterPro" id="IPR050130">
    <property type="entry name" value="ClpA_ClpB"/>
</dbReference>
<feature type="domain" description="Clp ATPase C-terminal" evidence="4">
    <location>
        <begin position="456"/>
        <end position="545"/>
    </location>
</feature>
<evidence type="ECO:0000256" key="2">
    <source>
        <dbReference type="ARBA" id="ARBA00022840"/>
    </source>
</evidence>
<dbReference type="PRINTS" id="PR00300">
    <property type="entry name" value="CLPPROTEASEA"/>
</dbReference>
<dbReference type="SUPFAM" id="SSF52540">
    <property type="entry name" value="P-loop containing nucleoside triphosphate hydrolases"/>
    <property type="match status" value="2"/>
</dbReference>
<dbReference type="Pfam" id="PF17871">
    <property type="entry name" value="AAA_lid_9"/>
    <property type="match status" value="1"/>
</dbReference>
<dbReference type="GO" id="GO:0005737">
    <property type="term" value="C:cytoplasm"/>
    <property type="evidence" value="ECO:0007669"/>
    <property type="project" value="TreeGrafter"/>
</dbReference>
<dbReference type="CDD" id="cd00009">
    <property type="entry name" value="AAA"/>
    <property type="match status" value="1"/>
</dbReference>
<dbReference type="GO" id="GO:0034605">
    <property type="term" value="P:cellular response to heat"/>
    <property type="evidence" value="ECO:0007669"/>
    <property type="project" value="TreeGrafter"/>
</dbReference>
<dbReference type="InterPro" id="IPR003593">
    <property type="entry name" value="AAA+_ATPase"/>
</dbReference>
<organism evidence="5 6">
    <name type="scientific">Eleusine coracana subsp. coracana</name>
    <dbReference type="NCBI Taxonomy" id="191504"/>
    <lineage>
        <taxon>Eukaryota</taxon>
        <taxon>Viridiplantae</taxon>
        <taxon>Streptophyta</taxon>
        <taxon>Embryophyta</taxon>
        <taxon>Tracheophyta</taxon>
        <taxon>Spermatophyta</taxon>
        <taxon>Magnoliopsida</taxon>
        <taxon>Liliopsida</taxon>
        <taxon>Poales</taxon>
        <taxon>Poaceae</taxon>
        <taxon>PACMAD clade</taxon>
        <taxon>Chloridoideae</taxon>
        <taxon>Cynodonteae</taxon>
        <taxon>Eleusininae</taxon>
        <taxon>Eleusine</taxon>
    </lineage>
</organism>
<reference evidence="5" key="1">
    <citation type="journal article" date="2018" name="DNA Res.">
        <title>Multiple hybrid de novo genome assembly of finger millet, an orphan allotetraploid crop.</title>
        <authorList>
            <person name="Hatakeyama M."/>
            <person name="Aluri S."/>
            <person name="Balachadran M.T."/>
            <person name="Sivarajan S.R."/>
            <person name="Patrignani A."/>
            <person name="Gruter S."/>
            <person name="Poveda L."/>
            <person name="Shimizu-Inatsugi R."/>
            <person name="Baeten J."/>
            <person name="Francoijs K.J."/>
            <person name="Nataraja K.N."/>
            <person name="Reddy Y.A.N."/>
            <person name="Phadnis S."/>
            <person name="Ravikumar R.L."/>
            <person name="Schlapbach R."/>
            <person name="Sreeman S.M."/>
            <person name="Shimizu K.K."/>
        </authorList>
    </citation>
    <scope>NUCLEOTIDE SEQUENCE</scope>
</reference>
<dbReference type="InterPro" id="IPR019489">
    <property type="entry name" value="Clp_ATPase_C"/>
</dbReference>
<proteinExistence type="predicted"/>
<dbReference type="PANTHER" id="PTHR11638">
    <property type="entry name" value="ATP-DEPENDENT CLP PROTEASE"/>
    <property type="match status" value="1"/>
</dbReference>
<accession>A0AAV5ECV2</accession>
<dbReference type="Gene3D" id="1.10.8.60">
    <property type="match status" value="2"/>
</dbReference>
<keyword evidence="6" id="KW-1185">Reference proteome</keyword>
<dbReference type="InterPro" id="IPR041546">
    <property type="entry name" value="ClpA/ClpB_AAA_lid"/>
</dbReference>
<dbReference type="InterPro" id="IPR003959">
    <property type="entry name" value="ATPase_AAA_core"/>
</dbReference>
<dbReference type="EMBL" id="BQKI01000075">
    <property type="protein sequence ID" value="GJN21238.1"/>
    <property type="molecule type" value="Genomic_DNA"/>
</dbReference>
<evidence type="ECO:0000256" key="1">
    <source>
        <dbReference type="ARBA" id="ARBA00022741"/>
    </source>
</evidence>
<dbReference type="Pfam" id="PF07724">
    <property type="entry name" value="AAA_2"/>
    <property type="match status" value="2"/>
</dbReference>
<reference evidence="5" key="2">
    <citation type="submission" date="2021-12" db="EMBL/GenBank/DDBJ databases">
        <title>Resequencing data analysis of finger millet.</title>
        <authorList>
            <person name="Hatakeyama M."/>
            <person name="Aluri S."/>
            <person name="Balachadran M.T."/>
            <person name="Sivarajan S.R."/>
            <person name="Poveda L."/>
            <person name="Shimizu-Inatsugi R."/>
            <person name="Schlapbach R."/>
            <person name="Sreeman S.M."/>
            <person name="Shimizu K.K."/>
        </authorList>
    </citation>
    <scope>NUCLEOTIDE SEQUENCE</scope>
</reference>
<dbReference type="InterPro" id="IPR001270">
    <property type="entry name" value="ClpA/B"/>
</dbReference>
<sequence>MKAPPPGLETYGRDMTAAAGEADPVIGRDAEIDRVVCILCRRTKNNAVLVGAPGVGKTAIAEGLAQRIAAGAVPPALVGARVVEIDAGALVASTTLRGMFEERVKRVVREAEEADGKVVLFIDEMHMLLGAGKGLGSTMDGANLLKPALARGRVRCVGATTFVEYSKYIEKDAALERRFQKVIVEEPSLLATVAILHGLKKKYESHHGVTIQDAAVVAAARLANRYITSRQFPDKAIDLMDEACAITRMQTVNQLKGDNTQHTLRNVVEKAIVCPDQIAQVVSRLTGIPVNTIDQDEKEKLMHLTDRLQERVVGQQEAVTLVAQAVLRSRAGLNQPNKPIGSFLFLGSTGVGKTELAKALAEQLFDSEKMLIRFDMTEFVGSHSIMRLIGAPPRTIDFKNTIIIMTSNLGAKYLMEALTGDKSMKDARDLVIKQAQKHFKPEFLNRLSELVIFEPLSVDKLREVAVVQLNGIIVCVAAKGITLSASDAALDIVLSESHNPLYGARPIRRWLQKNVMTKIAEMIVKGELDANSKIIIHASEDRKSLKYEVFKNATPNSSDDSGEYFGA</sequence>
<dbReference type="Proteomes" id="UP001054889">
    <property type="component" value="Unassembled WGS sequence"/>
</dbReference>
<gene>
    <name evidence="5" type="primary">gb08699</name>
    <name evidence="5" type="ORF">PR202_gb08699</name>
</gene>
<dbReference type="SMART" id="SM00382">
    <property type="entry name" value="AAA"/>
    <property type="match status" value="2"/>
</dbReference>
<keyword evidence="2" id="KW-0067">ATP-binding</keyword>
<dbReference type="PANTHER" id="PTHR11638:SF174">
    <property type="entry name" value="AAA+ ATPASE DOMAIN-CONTAINING PROTEIN"/>
    <property type="match status" value="1"/>
</dbReference>
<protein>
    <submittedName>
        <fullName evidence="5">Uncharacterized protein</fullName>
    </submittedName>
</protein>
<evidence type="ECO:0000313" key="6">
    <source>
        <dbReference type="Proteomes" id="UP001054889"/>
    </source>
</evidence>
<feature type="domain" description="AAA+ ATPase" evidence="3">
    <location>
        <begin position="339"/>
        <end position="496"/>
    </location>
</feature>
<dbReference type="Pfam" id="PF10431">
    <property type="entry name" value="ClpB_D2-small"/>
    <property type="match status" value="1"/>
</dbReference>
<evidence type="ECO:0000259" key="4">
    <source>
        <dbReference type="SMART" id="SM01086"/>
    </source>
</evidence>
<keyword evidence="1" id="KW-0547">Nucleotide-binding</keyword>
<dbReference type="CDD" id="cd19499">
    <property type="entry name" value="RecA-like_ClpB_Hsp104-like"/>
    <property type="match status" value="1"/>
</dbReference>
<dbReference type="Gene3D" id="3.40.50.300">
    <property type="entry name" value="P-loop containing nucleotide triphosphate hydrolases"/>
    <property type="match status" value="3"/>
</dbReference>
<evidence type="ECO:0000259" key="3">
    <source>
        <dbReference type="SMART" id="SM00382"/>
    </source>
</evidence>
<dbReference type="SMART" id="SM01086">
    <property type="entry name" value="ClpB_D2-small"/>
    <property type="match status" value="1"/>
</dbReference>